<dbReference type="PANTHER" id="PTHR11803">
    <property type="entry name" value="2-IMINOBUTANOATE/2-IMINOPROPANOATE DEAMINASE RIDA"/>
    <property type="match status" value="1"/>
</dbReference>
<reference evidence="1 2" key="1">
    <citation type="submission" date="2018-11" db="EMBL/GenBank/DDBJ databases">
        <title>Microbial catabolism of amino acid.</title>
        <authorList>
            <person name="Hibi M."/>
            <person name="Ogawa J."/>
        </authorList>
    </citation>
    <scope>NUCLEOTIDE SEQUENCE [LARGE SCALE GENOMIC DNA]</scope>
    <source>
        <strain evidence="1 2">C31-06</strain>
    </source>
</reference>
<dbReference type="InterPro" id="IPR035959">
    <property type="entry name" value="RutC-like_sf"/>
</dbReference>
<dbReference type="PANTHER" id="PTHR11803:SF39">
    <property type="entry name" value="2-IMINOBUTANOATE_2-IMINOPROPANOATE DEAMINASE"/>
    <property type="match status" value="1"/>
</dbReference>
<comment type="caution">
    <text evidence="1">The sequence shown here is derived from an EMBL/GenBank/DDBJ whole genome shotgun (WGS) entry which is preliminary data.</text>
</comment>
<organism evidence="1 2">
    <name type="scientific">Rhodococcus wratislaviensis</name>
    <name type="common">Tsukamurella wratislaviensis</name>
    <dbReference type="NCBI Taxonomy" id="44752"/>
    <lineage>
        <taxon>Bacteria</taxon>
        <taxon>Bacillati</taxon>
        <taxon>Actinomycetota</taxon>
        <taxon>Actinomycetes</taxon>
        <taxon>Mycobacteriales</taxon>
        <taxon>Nocardiaceae</taxon>
        <taxon>Rhodococcus</taxon>
    </lineage>
</organism>
<dbReference type="SUPFAM" id="SSF55298">
    <property type="entry name" value="YjgF-like"/>
    <property type="match status" value="1"/>
</dbReference>
<evidence type="ECO:0000313" key="1">
    <source>
        <dbReference type="EMBL" id="GCE38118.1"/>
    </source>
</evidence>
<accession>A0A402C3H5</accession>
<dbReference type="EMBL" id="BHYM01000016">
    <property type="protein sequence ID" value="GCE38118.1"/>
    <property type="molecule type" value="Genomic_DNA"/>
</dbReference>
<protein>
    <recommendedName>
        <fullName evidence="3">RidA family protein</fullName>
    </recommendedName>
</protein>
<proteinExistence type="predicted"/>
<dbReference type="Gene3D" id="3.30.1330.40">
    <property type="entry name" value="RutC-like"/>
    <property type="match status" value="1"/>
</dbReference>
<dbReference type="RefSeq" id="WP_124390751.1">
    <property type="nucleotide sequence ID" value="NZ_BHYM01000016.1"/>
</dbReference>
<dbReference type="Proteomes" id="UP000287519">
    <property type="component" value="Unassembled WGS sequence"/>
</dbReference>
<sequence>MPRRSIEIPGLHHGKAPIPQAALVGPLLTSSGINGLDPDSGTVPSSVDEQIALIFANIGRIMDAAGGTTADIAKCTFFVRDRSARSAIDPHWVEMFPDESSRPARHTLEYALAHPLLAQCELIAYLDKR</sequence>
<keyword evidence="2" id="KW-1185">Reference proteome</keyword>
<dbReference type="Pfam" id="PF01042">
    <property type="entry name" value="Ribonuc_L-PSP"/>
    <property type="match status" value="1"/>
</dbReference>
<dbReference type="GO" id="GO:0019239">
    <property type="term" value="F:deaminase activity"/>
    <property type="evidence" value="ECO:0007669"/>
    <property type="project" value="TreeGrafter"/>
</dbReference>
<dbReference type="GO" id="GO:0005829">
    <property type="term" value="C:cytosol"/>
    <property type="evidence" value="ECO:0007669"/>
    <property type="project" value="TreeGrafter"/>
</dbReference>
<dbReference type="CDD" id="cd00448">
    <property type="entry name" value="YjgF_YER057c_UK114_family"/>
    <property type="match status" value="1"/>
</dbReference>
<dbReference type="InterPro" id="IPR006175">
    <property type="entry name" value="YjgF/YER057c/UK114"/>
</dbReference>
<gene>
    <name evidence="1" type="ORF">Rhow_001140</name>
</gene>
<dbReference type="OrthoDB" id="9815126at2"/>
<name>A0A402C3H5_RHOWR</name>
<evidence type="ECO:0000313" key="2">
    <source>
        <dbReference type="Proteomes" id="UP000287519"/>
    </source>
</evidence>
<dbReference type="AlphaFoldDB" id="A0A402C3H5"/>
<evidence type="ECO:0008006" key="3">
    <source>
        <dbReference type="Google" id="ProtNLM"/>
    </source>
</evidence>